<dbReference type="PANTHER" id="PTHR43134:SF3">
    <property type="entry name" value="FLAGELLAR BIOSYNTHESIS PROTEIN FLHF"/>
    <property type="match status" value="1"/>
</dbReference>
<evidence type="ECO:0000256" key="10">
    <source>
        <dbReference type="ARBA" id="ARBA00023136"/>
    </source>
</evidence>
<evidence type="ECO:0000256" key="9">
    <source>
        <dbReference type="ARBA" id="ARBA00023134"/>
    </source>
</evidence>
<feature type="domain" description="AAA+ ATPase" evidence="15">
    <location>
        <begin position="192"/>
        <end position="323"/>
    </location>
</feature>
<comment type="caution">
    <text evidence="17">The sequence shown here is derived from an EMBL/GenBank/DDBJ whole genome shotgun (WGS) entry which is preliminary data.</text>
</comment>
<feature type="domain" description="SRP54-type proteins GTP-binding" evidence="16">
    <location>
        <begin position="193"/>
        <end position="385"/>
    </location>
</feature>
<evidence type="ECO:0000256" key="7">
    <source>
        <dbReference type="ARBA" id="ARBA00022795"/>
    </source>
</evidence>
<evidence type="ECO:0000256" key="4">
    <source>
        <dbReference type="ARBA" id="ARBA00022448"/>
    </source>
</evidence>
<feature type="region of interest" description="Disordered" evidence="14">
    <location>
        <begin position="53"/>
        <end position="88"/>
    </location>
</feature>
<dbReference type="CDD" id="cd17873">
    <property type="entry name" value="FlhF"/>
    <property type="match status" value="1"/>
</dbReference>
<name>A0A4R6UN77_9GAMM</name>
<comment type="subcellular location">
    <subcellularLocation>
        <location evidence="1">Cell membrane</location>
        <topology evidence="1">Peripheral membrane protein</topology>
        <orientation evidence="1">Cytoplasmic side</orientation>
    </subcellularLocation>
</comment>
<dbReference type="GO" id="GO:0005525">
    <property type="term" value="F:GTP binding"/>
    <property type="evidence" value="ECO:0007669"/>
    <property type="project" value="UniProtKB-UniRule"/>
</dbReference>
<feature type="compositionally biased region" description="Basic and acidic residues" evidence="14">
    <location>
        <begin position="58"/>
        <end position="80"/>
    </location>
</feature>
<organism evidence="17 18">
    <name type="scientific">Permianibacter aggregans</name>
    <dbReference type="NCBI Taxonomy" id="1510150"/>
    <lineage>
        <taxon>Bacteria</taxon>
        <taxon>Pseudomonadati</taxon>
        <taxon>Pseudomonadota</taxon>
        <taxon>Gammaproteobacteria</taxon>
        <taxon>Pseudomonadales</taxon>
        <taxon>Pseudomonadaceae</taxon>
        <taxon>Permianibacter</taxon>
    </lineage>
</organism>
<keyword evidence="17" id="KW-0282">Flagellum</keyword>
<comment type="function">
    <text evidence="12">Necessary for flagellar biosynthesis. May be involved in translocation of the flagellum.</text>
</comment>
<dbReference type="InterPro" id="IPR003593">
    <property type="entry name" value="AAA+_ATPase"/>
</dbReference>
<evidence type="ECO:0000259" key="16">
    <source>
        <dbReference type="SMART" id="SM00962"/>
    </source>
</evidence>
<dbReference type="InterPro" id="IPR000897">
    <property type="entry name" value="SRP54_GTPase_dom"/>
</dbReference>
<protein>
    <recommendedName>
        <fullName evidence="3 13">Flagellar biosynthesis protein FlhF</fullName>
    </recommendedName>
</protein>
<keyword evidence="5" id="KW-1003">Cell membrane</keyword>
<dbReference type="InterPro" id="IPR020006">
    <property type="entry name" value="FlhF"/>
</dbReference>
<evidence type="ECO:0000313" key="18">
    <source>
        <dbReference type="Proteomes" id="UP000295375"/>
    </source>
</evidence>
<dbReference type="InterPro" id="IPR047040">
    <property type="entry name" value="FlhF__GTPase_dom"/>
</dbReference>
<evidence type="ECO:0000256" key="12">
    <source>
        <dbReference type="ARBA" id="ARBA00025337"/>
    </source>
</evidence>
<evidence type="ECO:0000256" key="6">
    <source>
        <dbReference type="ARBA" id="ARBA00022741"/>
    </source>
</evidence>
<dbReference type="SMART" id="SM00382">
    <property type="entry name" value="AAA"/>
    <property type="match status" value="1"/>
</dbReference>
<comment type="similarity">
    <text evidence="2">Belongs to the GTP-binding SRP family.</text>
</comment>
<evidence type="ECO:0000313" key="17">
    <source>
        <dbReference type="EMBL" id="TDQ48578.1"/>
    </source>
</evidence>
<dbReference type="FunFam" id="3.40.50.300:FF:000695">
    <property type="entry name" value="Flagellar biosynthesis regulator FlhF"/>
    <property type="match status" value="1"/>
</dbReference>
<keyword evidence="9" id="KW-0342">GTP-binding</keyword>
<keyword evidence="7" id="KW-1005">Bacterial flagellum biogenesis</keyword>
<keyword evidence="11" id="KW-1006">Bacterial flagellum protein export</keyword>
<keyword evidence="10" id="KW-0472">Membrane</keyword>
<sequence length="411" mass="45411">MKIRRFFAKDMRTALNEVSRELGSDAAILSSRRVDDGIELLAAQDYEPGILEAMTEPAAERQKSERKSESKIEREEEKPRPSRFATEVNAEEKQVLQLDWGNDPGLKAIKDEMRVLRSLMEEQLQGLAWKEMQQRKPIKSLLTKRLSLLDLSPRLRDHYANSDGTDPANALANALAAITRDIKHSDDPMMEKGGVYAMVGPTGVGKTTTVAKLAAHFALKHGAKHVALISTDGFRIGAHDQLATYARLIGCAIRTADTPSALHDALDAFVDKRLILIDTAGMSQRDTRLTEQLHLLSHSRYPIKLTLVLSACAQRAVLLEALRHFGQFPLHSTILTKLDEATSLGAALSCLLESQVPLAASCDGQRVPEDIRVLRGAQLVDRALKLAEHYRESVDEWLLANELKVGAHAGI</sequence>
<keyword evidence="6" id="KW-0547">Nucleotide-binding</keyword>
<evidence type="ECO:0000256" key="8">
    <source>
        <dbReference type="ARBA" id="ARBA00022927"/>
    </source>
</evidence>
<dbReference type="Pfam" id="PF00448">
    <property type="entry name" value="SRP54"/>
    <property type="match status" value="1"/>
</dbReference>
<reference evidence="17 18" key="1">
    <citation type="submission" date="2019-03" db="EMBL/GenBank/DDBJ databases">
        <title>Genomic Encyclopedia of Type Strains, Phase IV (KMG-IV): sequencing the most valuable type-strain genomes for metagenomic binning, comparative biology and taxonomic classification.</title>
        <authorList>
            <person name="Goeker M."/>
        </authorList>
    </citation>
    <scope>NUCLEOTIDE SEQUENCE [LARGE SCALE GENOMIC DNA]</scope>
    <source>
        <strain evidence="17 18">DSM 103792</strain>
    </source>
</reference>
<dbReference type="GO" id="GO:0006614">
    <property type="term" value="P:SRP-dependent cotranslational protein targeting to membrane"/>
    <property type="evidence" value="ECO:0007669"/>
    <property type="project" value="UniProtKB-UniRule"/>
</dbReference>
<dbReference type="GO" id="GO:0005047">
    <property type="term" value="F:signal recognition particle binding"/>
    <property type="evidence" value="ECO:0007669"/>
    <property type="project" value="TreeGrafter"/>
</dbReference>
<accession>A0A4R6UN77</accession>
<dbReference type="RefSeq" id="WP_133589663.1">
    <property type="nucleotide sequence ID" value="NZ_CP037953.1"/>
</dbReference>
<evidence type="ECO:0000256" key="3">
    <source>
        <dbReference type="ARBA" id="ARBA00014919"/>
    </source>
</evidence>
<evidence type="ECO:0000256" key="1">
    <source>
        <dbReference type="ARBA" id="ARBA00004413"/>
    </source>
</evidence>
<evidence type="ECO:0000256" key="11">
    <source>
        <dbReference type="ARBA" id="ARBA00023225"/>
    </source>
</evidence>
<dbReference type="SMART" id="SM00962">
    <property type="entry name" value="SRP54"/>
    <property type="match status" value="1"/>
</dbReference>
<evidence type="ECO:0000256" key="13">
    <source>
        <dbReference type="NCBIfam" id="TIGR03499"/>
    </source>
</evidence>
<keyword evidence="17" id="KW-0969">Cilium</keyword>
<dbReference type="GO" id="GO:0044781">
    <property type="term" value="P:bacterial-type flagellum organization"/>
    <property type="evidence" value="ECO:0007669"/>
    <property type="project" value="UniProtKB-UniRule"/>
</dbReference>
<dbReference type="InterPro" id="IPR027417">
    <property type="entry name" value="P-loop_NTPase"/>
</dbReference>
<dbReference type="EMBL" id="SNYM01000006">
    <property type="protein sequence ID" value="TDQ48578.1"/>
    <property type="molecule type" value="Genomic_DNA"/>
</dbReference>
<evidence type="ECO:0000256" key="2">
    <source>
        <dbReference type="ARBA" id="ARBA00008531"/>
    </source>
</evidence>
<evidence type="ECO:0000259" key="15">
    <source>
        <dbReference type="SMART" id="SM00382"/>
    </source>
</evidence>
<evidence type="ECO:0000256" key="14">
    <source>
        <dbReference type="SAM" id="MobiDB-lite"/>
    </source>
</evidence>
<dbReference type="Gene3D" id="1.20.120.1380">
    <property type="entry name" value="Flagellar FlhF biosynthesis protein, N domain"/>
    <property type="match status" value="1"/>
</dbReference>
<keyword evidence="8" id="KW-0653">Protein transport</keyword>
<dbReference type="Proteomes" id="UP000295375">
    <property type="component" value="Unassembled WGS sequence"/>
</dbReference>
<dbReference type="Gene3D" id="3.40.50.300">
    <property type="entry name" value="P-loop containing nucleotide triphosphate hydrolases"/>
    <property type="match status" value="1"/>
</dbReference>
<keyword evidence="17" id="KW-0966">Cell projection</keyword>
<proteinExistence type="inferred from homology"/>
<evidence type="ECO:0000256" key="5">
    <source>
        <dbReference type="ARBA" id="ARBA00022475"/>
    </source>
</evidence>
<dbReference type="NCBIfam" id="TIGR03499">
    <property type="entry name" value="FlhF"/>
    <property type="match status" value="1"/>
</dbReference>
<gene>
    <name evidence="17" type="ORF">EV696_10618</name>
</gene>
<keyword evidence="18" id="KW-1185">Reference proteome</keyword>
<dbReference type="PANTHER" id="PTHR43134">
    <property type="entry name" value="SIGNAL RECOGNITION PARTICLE RECEPTOR SUBUNIT ALPHA"/>
    <property type="match status" value="1"/>
</dbReference>
<dbReference type="GO" id="GO:0015031">
    <property type="term" value="P:protein transport"/>
    <property type="evidence" value="ECO:0007669"/>
    <property type="project" value="UniProtKB-KW"/>
</dbReference>
<dbReference type="SUPFAM" id="SSF52540">
    <property type="entry name" value="P-loop containing nucleoside triphosphate hydrolases"/>
    <property type="match status" value="1"/>
</dbReference>
<dbReference type="OrthoDB" id="9778554at2"/>
<dbReference type="GO" id="GO:0005886">
    <property type="term" value="C:plasma membrane"/>
    <property type="evidence" value="ECO:0007669"/>
    <property type="project" value="UniProtKB-SubCell"/>
</dbReference>
<dbReference type="GO" id="GO:0003924">
    <property type="term" value="F:GTPase activity"/>
    <property type="evidence" value="ECO:0007669"/>
    <property type="project" value="UniProtKB-UniRule"/>
</dbReference>
<keyword evidence="4" id="KW-0813">Transport</keyword>
<dbReference type="AlphaFoldDB" id="A0A4R6UN77"/>